<organism evidence="3 4">
    <name type="scientific">Nocardiopsis alba</name>
    <dbReference type="NCBI Taxonomy" id="53437"/>
    <lineage>
        <taxon>Bacteria</taxon>
        <taxon>Bacillati</taxon>
        <taxon>Actinomycetota</taxon>
        <taxon>Actinomycetes</taxon>
        <taxon>Streptosporangiales</taxon>
        <taxon>Nocardiopsidaceae</taxon>
        <taxon>Nocardiopsis</taxon>
    </lineage>
</organism>
<dbReference type="Pfam" id="PF04229">
    <property type="entry name" value="GrpB"/>
    <property type="match status" value="1"/>
</dbReference>
<dbReference type="Proteomes" id="UP000467124">
    <property type="component" value="Unassembled WGS sequence"/>
</dbReference>
<dbReference type="PANTHER" id="PTHR34822">
    <property type="entry name" value="GRPB DOMAIN PROTEIN (AFU_ORTHOLOGUE AFUA_1G01530)"/>
    <property type="match status" value="1"/>
</dbReference>
<evidence type="ECO:0000313" key="2">
    <source>
        <dbReference type="EMBL" id="MFB8770798.1"/>
    </source>
</evidence>
<dbReference type="OMA" id="IRTHKLH"/>
<reference evidence="2 5" key="2">
    <citation type="submission" date="2024-01" db="EMBL/GenBank/DDBJ databases">
        <title>Genome mining of biosynthetic gene clusters to explore secondary metabolites of Streptomyces sp.</title>
        <authorList>
            <person name="Baig A."/>
            <person name="Ajitkumar Shintre N."/>
            <person name="Kumar H."/>
            <person name="Anbarasu A."/>
            <person name="Ramaiah S."/>
        </authorList>
    </citation>
    <scope>NUCLEOTIDE SEQUENCE [LARGE SCALE GENOMIC DNA]</scope>
    <source>
        <strain evidence="2 5">A01</strain>
    </source>
</reference>
<dbReference type="Gene3D" id="3.30.460.10">
    <property type="entry name" value="Beta Polymerase, domain 2"/>
    <property type="match status" value="1"/>
</dbReference>
<accession>A0A7K2IQZ2</accession>
<evidence type="ECO:0000256" key="1">
    <source>
        <dbReference type="SAM" id="MobiDB-lite"/>
    </source>
</evidence>
<evidence type="ECO:0000313" key="4">
    <source>
        <dbReference type="Proteomes" id="UP000467124"/>
    </source>
</evidence>
<dbReference type="GeneID" id="91392511"/>
<dbReference type="AlphaFoldDB" id="A0A7K2IQZ2"/>
<protein>
    <submittedName>
        <fullName evidence="2">GrpB family protein</fullName>
    </submittedName>
</protein>
<comment type="caution">
    <text evidence="3">The sequence shown here is derived from an EMBL/GenBank/DDBJ whole genome shotgun (WGS) entry which is preliminary data.</text>
</comment>
<evidence type="ECO:0000313" key="3">
    <source>
        <dbReference type="EMBL" id="MYR32388.1"/>
    </source>
</evidence>
<dbReference type="RefSeq" id="WP_014910340.1">
    <property type="nucleotide sequence ID" value="NZ_BAZE01000008.1"/>
</dbReference>
<name>A0A7K2IQZ2_9ACTN</name>
<dbReference type="SUPFAM" id="SSF81301">
    <property type="entry name" value="Nucleotidyltransferase"/>
    <property type="match status" value="1"/>
</dbReference>
<evidence type="ECO:0000313" key="5">
    <source>
        <dbReference type="Proteomes" id="UP001585053"/>
    </source>
</evidence>
<sequence length="192" mass="21637">MSSLKSPSLPSRGEPRPGPTPQGPVNGRIAIVPHDPKWPYLFRQEADRIRGALGERALTIEHVGSTAVPGLDARPCIDVLMVVDDPDDGSTYLPELERAGYSMSVRSTDRVEYRLLKGSRVNVNLFVFSENCAEPRRMRAFRDLLIADEEARERYAAFKRELGERTWERLQDYIDARNGIVAELMARVPDAE</sequence>
<dbReference type="EMBL" id="WWHY01000001">
    <property type="protein sequence ID" value="MYR32388.1"/>
    <property type="molecule type" value="Genomic_DNA"/>
</dbReference>
<feature type="region of interest" description="Disordered" evidence="1">
    <location>
        <begin position="1"/>
        <end position="28"/>
    </location>
</feature>
<gene>
    <name evidence="3" type="ORF">GTW20_08915</name>
    <name evidence="2" type="ORF">VSQ78_24100</name>
</gene>
<reference evidence="3 4" key="1">
    <citation type="journal article" date="2019" name="Nat. Commun.">
        <title>The antimicrobial potential of Streptomyces from insect microbiomes.</title>
        <authorList>
            <person name="Chevrette M.G."/>
            <person name="Carlson C.M."/>
            <person name="Ortega H.E."/>
            <person name="Thomas C."/>
            <person name="Ananiev G.E."/>
            <person name="Barns K.J."/>
            <person name="Book A.J."/>
            <person name="Cagnazzo J."/>
            <person name="Carlos C."/>
            <person name="Flanigan W."/>
            <person name="Grubbs K.J."/>
            <person name="Horn H.A."/>
            <person name="Hoffmann F.M."/>
            <person name="Klassen J.L."/>
            <person name="Knack J.J."/>
            <person name="Lewin G.R."/>
            <person name="McDonald B.R."/>
            <person name="Muller L."/>
            <person name="Melo W.G.P."/>
            <person name="Pinto-Tomas A.A."/>
            <person name="Schmitz A."/>
            <person name="Wendt-Pienkowski E."/>
            <person name="Wildman S."/>
            <person name="Zhao M."/>
            <person name="Zhang F."/>
            <person name="Bugni T.S."/>
            <person name="Andes D.R."/>
            <person name="Pupo M.T."/>
            <person name="Currie C.R."/>
        </authorList>
    </citation>
    <scope>NUCLEOTIDE SEQUENCE [LARGE SCALE GENOMIC DNA]</scope>
    <source>
        <strain evidence="3 4">SID5840</strain>
    </source>
</reference>
<dbReference type="InterPro" id="IPR007344">
    <property type="entry name" value="GrpB/CoaE"/>
</dbReference>
<dbReference type="PANTHER" id="PTHR34822:SF1">
    <property type="entry name" value="GRPB FAMILY PROTEIN"/>
    <property type="match status" value="1"/>
</dbReference>
<keyword evidence="5" id="KW-1185">Reference proteome</keyword>
<dbReference type="InterPro" id="IPR043519">
    <property type="entry name" value="NT_sf"/>
</dbReference>
<proteinExistence type="predicted"/>
<dbReference type="Proteomes" id="UP001585053">
    <property type="component" value="Unassembled WGS sequence"/>
</dbReference>
<dbReference type="EMBL" id="JAYMRS010000014">
    <property type="protein sequence ID" value="MFB8770798.1"/>
    <property type="molecule type" value="Genomic_DNA"/>
</dbReference>